<dbReference type="PANTHER" id="PTHR24211">
    <property type="entry name" value="LIM DOMAIN-CONTAINING PROTEIN"/>
    <property type="match status" value="1"/>
</dbReference>
<dbReference type="PROSITE" id="PS50023">
    <property type="entry name" value="LIM_DOMAIN_2"/>
    <property type="match status" value="2"/>
</dbReference>
<dbReference type="KEGG" id="xtr:100145136"/>
<dbReference type="GeneTree" id="ENSGT00940000153629"/>
<evidence type="ECO:0000256" key="6">
    <source>
        <dbReference type="PROSITE-ProRule" id="PRU00125"/>
    </source>
</evidence>
<accession>F7ELV2</accession>
<keyword evidence="1" id="KW-0217">Developmental protein</keyword>
<feature type="compositionally biased region" description="Low complexity" evidence="7">
    <location>
        <begin position="7"/>
        <end position="26"/>
    </location>
</feature>
<feature type="region of interest" description="Disordered" evidence="7">
    <location>
        <begin position="1"/>
        <end position="26"/>
    </location>
</feature>
<dbReference type="InterPro" id="IPR001781">
    <property type="entry name" value="Znf_LIM"/>
</dbReference>
<keyword evidence="5 6" id="KW-0440">LIM domain</keyword>
<reference evidence="12 13" key="5">
    <citation type="submission" date="2025-04" db="UniProtKB">
        <authorList>
            <consortium name="RefSeq"/>
        </authorList>
    </citation>
    <scope>IDENTIFICATION</scope>
    <source>
        <strain evidence="13">Nigerian</strain>
        <tissue evidence="13">Liver and blood</tissue>
    </source>
</reference>
<keyword evidence="3" id="KW-0677">Repeat</keyword>
<dbReference type="Pfam" id="PF00412">
    <property type="entry name" value="LIM"/>
    <property type="match status" value="3"/>
</dbReference>
<dbReference type="PROSITE" id="PS00478">
    <property type="entry name" value="LIM_DOMAIN_1"/>
    <property type="match status" value="1"/>
</dbReference>
<evidence type="ECO:0000256" key="7">
    <source>
        <dbReference type="SAM" id="MobiDB-lite"/>
    </source>
</evidence>
<dbReference type="GO" id="GO:0046872">
    <property type="term" value="F:metal ion binding"/>
    <property type="evidence" value="ECO:0007669"/>
    <property type="project" value="UniProtKB-KW"/>
</dbReference>
<keyword evidence="4 6" id="KW-0862">Zinc</keyword>
<evidence type="ECO:0000256" key="5">
    <source>
        <dbReference type="ARBA" id="ARBA00023038"/>
    </source>
</evidence>
<dbReference type="AGR" id="Xenbase:XB-GENE-5812313"/>
<reference evidence="9" key="2">
    <citation type="submission" date="2008-02" db="EMBL/GenBank/DDBJ databases">
        <authorList>
            <consortium name="NIH - Xenopus Gene Collection (XGC) project"/>
        </authorList>
    </citation>
    <scope>NUCLEOTIDE SEQUENCE [LARGE SCALE MRNA]</scope>
    <source>
        <tissue evidence="9">Whole embryo</tissue>
    </source>
</reference>
<dbReference type="PaxDb" id="8364-ENSXETP00000060825"/>
<feature type="region of interest" description="Disordered" evidence="7">
    <location>
        <begin position="371"/>
        <end position="438"/>
    </location>
</feature>
<dbReference type="CDD" id="cd09342">
    <property type="entry name" value="LIM3_Testin_like"/>
    <property type="match status" value="1"/>
</dbReference>
<reference evidence="12" key="1">
    <citation type="journal article" date="2002" name="Dev. Dyn.">
        <title>Genetic and genomic tools for Xenopus research: The NIH Xenopus initiative.</title>
        <authorList>
            <person name="Klein S.L."/>
            <person name="Strausberg R.L."/>
            <person name="Wagner L."/>
            <person name="Pontius J."/>
            <person name="Clifton S.W."/>
            <person name="Richardson P."/>
        </authorList>
    </citation>
    <scope>NUCLEOTIDE SEQUENCE</scope>
</reference>
<dbReference type="STRING" id="8364.ENSXETP00000037224"/>
<dbReference type="Xenbase" id="XB-GENE-5812313">
    <property type="gene designation" value="prickle4"/>
</dbReference>
<evidence type="ECO:0000313" key="10">
    <source>
        <dbReference type="Ensembl" id="ENSXETP00000060825"/>
    </source>
</evidence>
<dbReference type="GO" id="GO:0009888">
    <property type="term" value="P:tissue development"/>
    <property type="evidence" value="ECO:0007669"/>
    <property type="project" value="UniProtKB-ARBA"/>
</dbReference>
<organism evidence="9">
    <name type="scientific">Xenopus tropicalis</name>
    <name type="common">Western clawed frog</name>
    <name type="synonym">Silurana tropicalis</name>
    <dbReference type="NCBI Taxonomy" id="8364"/>
    <lineage>
        <taxon>Eukaryota</taxon>
        <taxon>Metazoa</taxon>
        <taxon>Chordata</taxon>
        <taxon>Craniata</taxon>
        <taxon>Vertebrata</taxon>
        <taxon>Euteleostomi</taxon>
        <taxon>Amphibia</taxon>
        <taxon>Batrachia</taxon>
        <taxon>Anura</taxon>
        <taxon>Pipoidea</taxon>
        <taxon>Pipidae</taxon>
        <taxon>Xenopodinae</taxon>
        <taxon>Xenopus</taxon>
        <taxon>Silurana</taxon>
    </lineage>
</organism>
<dbReference type="Ensembl" id="ENSXETT00000064506">
    <property type="protein sequence ID" value="ENSXETP00000060825"/>
    <property type="gene ID" value="ENSXETG00000033725"/>
</dbReference>
<evidence type="ECO:0000313" key="13">
    <source>
        <dbReference type="RefSeq" id="XP_012811185.1"/>
    </source>
</evidence>
<gene>
    <name evidence="10 12 13 14" type="primary">prickle4</name>
    <name evidence="9" type="synonym">LOC100145136</name>
</gene>
<dbReference type="CTD" id="29964"/>
<dbReference type="OMA" id="CWECDEV"/>
<protein>
    <submittedName>
        <fullName evidence="9">LOC100145136 protein</fullName>
    </submittedName>
    <submittedName>
        <fullName evidence="10">Prickle homolog 4</fullName>
    </submittedName>
    <submittedName>
        <fullName evidence="12 13">Prickle-like protein 4</fullName>
    </submittedName>
</protein>
<feature type="compositionally biased region" description="Polar residues" evidence="7">
    <location>
        <begin position="407"/>
        <end position="424"/>
    </location>
</feature>
<accession>B0JZ01</accession>
<name>B0JZ01_XENTR</name>
<evidence type="ECO:0000256" key="2">
    <source>
        <dbReference type="ARBA" id="ARBA00022723"/>
    </source>
</evidence>
<dbReference type="FunFam" id="2.10.110.10:FF:000005">
    <property type="entry name" value="Testin isoform 1"/>
    <property type="match status" value="1"/>
</dbReference>
<dbReference type="Gene3D" id="2.10.110.10">
    <property type="entry name" value="Cysteine Rich Protein"/>
    <property type="match status" value="3"/>
</dbReference>
<dbReference type="AlphaFoldDB" id="B0JZ01"/>
<evidence type="ECO:0000313" key="14">
    <source>
        <dbReference type="Xenbase" id="XB-GENE-5812313"/>
    </source>
</evidence>
<dbReference type="Proteomes" id="UP000008143">
    <property type="component" value="Chromosome 2"/>
</dbReference>
<dbReference type="HOGENOM" id="CLU_625504_0_0_1"/>
<dbReference type="OrthoDB" id="10069167at2759"/>
<dbReference type="eggNOG" id="KOG1704">
    <property type="taxonomic scope" value="Eukaryota"/>
</dbReference>
<dbReference type="RefSeq" id="NP_001120115.1">
    <property type="nucleotide sequence ID" value="NM_001126643.1"/>
</dbReference>
<dbReference type="SMART" id="SM00132">
    <property type="entry name" value="LIM"/>
    <property type="match status" value="3"/>
</dbReference>
<dbReference type="InterPro" id="IPR047120">
    <property type="entry name" value="Pk/Esn/Tes"/>
</dbReference>
<feature type="domain" description="LIM zinc-binding" evidence="8">
    <location>
        <begin position="176"/>
        <end position="236"/>
    </location>
</feature>
<evidence type="ECO:0000259" key="8">
    <source>
        <dbReference type="PROSITE" id="PS50023"/>
    </source>
</evidence>
<evidence type="ECO:0000313" key="12">
    <source>
        <dbReference type="RefSeq" id="NP_001120115.1"/>
    </source>
</evidence>
<dbReference type="Bgee" id="ENSXETG00000033725">
    <property type="expression patterns" value="Expressed in egg cell and 12 other cell types or tissues"/>
</dbReference>
<dbReference type="GeneID" id="100145136"/>
<sequence length="438" mass="48833">MAPESVSPATTSKSTARTASSSDSDSGCAIEDFSDLEVPANLTLAECGAQELKIIRTLLHLLPPQDCDERFCTAFGEHERRELQKFIAQRRLHSMRHGVIVPVTQETPDTFCVRCHGQIGVGDTAVQSEQVQDEGLRWHLGCFACETCHLPLLQFIYFLQDGRIYCGRHHAELSRSRCAACDQLILSEKCIVAEGHCWHMEHFCCWECENVLGGHRYVMKGGRPFCKGCFLRLYAENCEACGEPVDPDGDIVAFRGQYWHALPSCFCCSNCRISLQRSQFMVTNGQIFCSPCATGVSQILSNQRCFTKSPTRLSSQQYNLQWDSSHYQGHQGYKAAVAINISMKDSCSITDCHEGCSVLCRDITNNKHFPRLHGPNDAVEDDSISYSSSSTSSDSEPEGFFLGTPIPNYSLSRQSPSPMCQKNNSLKRRQISKSCKVS</sequence>
<keyword evidence="11" id="KW-1185">Reference proteome</keyword>
<feature type="domain" description="LIM zinc-binding" evidence="8">
    <location>
        <begin position="110"/>
        <end position="175"/>
    </location>
</feature>
<dbReference type="PANTHER" id="PTHR24211:SF38">
    <property type="entry name" value="LOC100145136 PROTEIN"/>
    <property type="match status" value="1"/>
</dbReference>
<dbReference type="RefSeq" id="XP_012811185.1">
    <property type="nucleotide sequence ID" value="XM_012955731.3"/>
</dbReference>
<evidence type="ECO:0000313" key="9">
    <source>
        <dbReference type="EMBL" id="AAI58984.1"/>
    </source>
</evidence>
<reference evidence="10" key="4">
    <citation type="submission" date="2020-05" db="UniProtKB">
        <authorList>
            <consortium name="Ensembl"/>
        </authorList>
    </citation>
    <scope>IDENTIFICATION</scope>
</reference>
<dbReference type="EMBL" id="BC158983">
    <property type="protein sequence ID" value="AAI58984.1"/>
    <property type="molecule type" value="mRNA"/>
</dbReference>
<keyword evidence="2 6" id="KW-0479">Metal-binding</keyword>
<reference evidence="10" key="3">
    <citation type="journal article" date="2010" name="Science">
        <title>The genome of the Western clawed frog Xenopus tropicalis.</title>
        <authorList>
            <person name="Hellsten U."/>
            <person name="Harland R.M."/>
            <person name="Gilchrist M.J."/>
            <person name="Hendrix D."/>
            <person name="Jurka J."/>
            <person name="Kapitonov V."/>
            <person name="Ovcharenko I."/>
            <person name="Putnam N.H."/>
            <person name="Shu S."/>
            <person name="Taher L."/>
            <person name="Blitz I.L."/>
            <person name="Blumberg B."/>
            <person name="Dichmann D.S."/>
            <person name="Dubchak I."/>
            <person name="Amaya E."/>
            <person name="Detter J.C."/>
            <person name="Fletcher R."/>
            <person name="Gerhard D.S."/>
            <person name="Goodstein D."/>
            <person name="Graves T."/>
            <person name="Grigoriev I.V."/>
            <person name="Grimwood J."/>
            <person name="Kawashima T."/>
            <person name="Lindquist E."/>
            <person name="Lucas S.M."/>
            <person name="Mead P.E."/>
            <person name="Mitros T."/>
            <person name="Ogino H."/>
            <person name="Ohta Y."/>
            <person name="Poliakov A.V."/>
            <person name="Pollet N."/>
            <person name="Robert J."/>
            <person name="Salamov A."/>
            <person name="Sater A.K."/>
            <person name="Schmutz J."/>
            <person name="Terry A."/>
            <person name="Vize P.D."/>
            <person name="Warren W.C."/>
            <person name="Wells D."/>
            <person name="Wills A."/>
            <person name="Wilson R.K."/>
            <person name="Zimmerman L.B."/>
            <person name="Zorn A.M."/>
            <person name="Grainger R."/>
            <person name="Grammer T."/>
            <person name="Khokha M.K."/>
            <person name="Richardson P.M."/>
            <person name="Rokhsar D.S."/>
        </authorList>
    </citation>
    <scope>NUCLEOTIDE SEQUENCE [LARGE SCALE GENOMIC DNA]</scope>
    <source>
        <strain evidence="10">Nigerian</strain>
    </source>
</reference>
<evidence type="ECO:0000256" key="4">
    <source>
        <dbReference type="ARBA" id="ARBA00022833"/>
    </source>
</evidence>
<proteinExistence type="evidence at transcript level"/>
<evidence type="ECO:0000256" key="3">
    <source>
        <dbReference type="ARBA" id="ARBA00022737"/>
    </source>
</evidence>
<evidence type="ECO:0000313" key="11">
    <source>
        <dbReference type="Proteomes" id="UP000008143"/>
    </source>
</evidence>
<feature type="compositionally biased region" description="Low complexity" evidence="7">
    <location>
        <begin position="384"/>
        <end position="394"/>
    </location>
</feature>
<evidence type="ECO:0000256" key="1">
    <source>
        <dbReference type="ARBA" id="ARBA00022473"/>
    </source>
</evidence>
<dbReference type="SUPFAM" id="SSF57716">
    <property type="entry name" value="Glucocorticoid receptor-like (DNA-binding domain)"/>
    <property type="match status" value="2"/>
</dbReference>